<keyword evidence="3" id="KW-1185">Reference proteome</keyword>
<name>A0ABP0UDU9_9BRYO</name>
<evidence type="ECO:0000256" key="1">
    <source>
        <dbReference type="SAM" id="Phobius"/>
    </source>
</evidence>
<keyword evidence="1" id="KW-0812">Transmembrane</keyword>
<evidence type="ECO:0000313" key="3">
    <source>
        <dbReference type="Proteomes" id="UP001497512"/>
    </source>
</evidence>
<sequence>MKLKMALTTPWLSSFFSYKTLVPKSLCISIPLLVFLVGILNTNSYLYLRRDSWFLDFHNPVSQCTNSTRHLIDRNPSDTRFFSGSGFSGRNGSQNVYEVCVVIVIGDDSGKPTKTALPFSVLRRLFKAVLQVKGLQGVGEVGLLEPDLQGVLVRVDYTSVVCKMVRDALGQSVTCESFLNLPELKQQASCETLIVGETKKYVEQACAIWTDKLQYKNLKIVNLDEMDPASQPPTLMTWRPTIVTGFSRNHLRVGLLLLRSVGRAAGNPIVSKHYNVSLVVWVMEEFTSSETEHLNCTIKELKDVYHINVELRKADFAKYPTWMRINPSLFNIQEGGRGEYAWKAVFIHSILVERGFVLWLDAGGRIVKPSALLNTLNWIKRYGFACRNSEGKVRHWTHLAQLKYFQADFDYLRQQRNCDGSRLGFTLQTYKDLIRPWYECSITRQCIAPNGSNRSNHRQDQAALTVLSVLSHHWCTGVDAGISRQNDVLENEKYEGVDKTRCYEDPLML</sequence>
<proteinExistence type="predicted"/>
<evidence type="ECO:0000313" key="2">
    <source>
        <dbReference type="EMBL" id="CAK9218723.1"/>
    </source>
</evidence>
<gene>
    <name evidence="2" type="ORF">CSSPTR1EN2_LOCUS14127</name>
</gene>
<protein>
    <submittedName>
        <fullName evidence="2">Uncharacterized protein</fullName>
    </submittedName>
</protein>
<dbReference type="PANTHER" id="PTHR31389:SF4">
    <property type="entry name" value="LD39211P"/>
    <property type="match status" value="1"/>
</dbReference>
<dbReference type="PANTHER" id="PTHR31389">
    <property type="entry name" value="LD39211P"/>
    <property type="match status" value="1"/>
</dbReference>
<keyword evidence="1" id="KW-1133">Transmembrane helix</keyword>
<reference evidence="2" key="1">
    <citation type="submission" date="2024-02" db="EMBL/GenBank/DDBJ databases">
        <authorList>
            <consortium name="ELIXIR-Norway"/>
            <consortium name="Elixir Norway"/>
        </authorList>
    </citation>
    <scope>NUCLEOTIDE SEQUENCE</scope>
</reference>
<organism evidence="2 3">
    <name type="scientific">Sphagnum troendelagicum</name>
    <dbReference type="NCBI Taxonomy" id="128251"/>
    <lineage>
        <taxon>Eukaryota</taxon>
        <taxon>Viridiplantae</taxon>
        <taxon>Streptophyta</taxon>
        <taxon>Embryophyta</taxon>
        <taxon>Bryophyta</taxon>
        <taxon>Sphagnophytina</taxon>
        <taxon>Sphagnopsida</taxon>
        <taxon>Sphagnales</taxon>
        <taxon>Sphagnaceae</taxon>
        <taxon>Sphagnum</taxon>
    </lineage>
</organism>
<dbReference type="EMBL" id="OZ019895">
    <property type="protein sequence ID" value="CAK9218723.1"/>
    <property type="molecule type" value="Genomic_DNA"/>
</dbReference>
<keyword evidence="1" id="KW-0472">Membrane</keyword>
<dbReference type="Proteomes" id="UP001497512">
    <property type="component" value="Chromosome 3"/>
</dbReference>
<accession>A0ABP0UDU9</accession>
<feature type="transmembrane region" description="Helical" evidence="1">
    <location>
        <begin position="21"/>
        <end position="40"/>
    </location>
</feature>